<dbReference type="PANTHER" id="PTHR38662">
    <property type="entry name" value="COBALT TRANSPORT PROTEIN CBIN"/>
    <property type="match status" value="1"/>
</dbReference>
<evidence type="ECO:0000256" key="3">
    <source>
        <dbReference type="ARBA" id="ARBA00022475"/>
    </source>
</evidence>
<evidence type="ECO:0000256" key="7">
    <source>
        <dbReference type="ARBA" id="ARBA00023065"/>
    </source>
</evidence>
<keyword evidence="6 10" id="KW-1133">Transmembrane helix</keyword>
<evidence type="ECO:0000256" key="9">
    <source>
        <dbReference type="ARBA" id="ARBA00023285"/>
    </source>
</evidence>
<evidence type="ECO:0000256" key="5">
    <source>
        <dbReference type="ARBA" id="ARBA00022692"/>
    </source>
</evidence>
<keyword evidence="8 10" id="KW-0472">Membrane</keyword>
<proteinExistence type="inferred from homology"/>
<keyword evidence="4 10" id="KW-0169">Cobalamin biosynthesis</keyword>
<comment type="function">
    <text evidence="10">Part of the energy-coupling factor (ECF) transporter complex CbiMNOQ involved in cobalt import.</text>
</comment>
<dbReference type="GO" id="GO:0005886">
    <property type="term" value="C:plasma membrane"/>
    <property type="evidence" value="ECO:0007669"/>
    <property type="project" value="UniProtKB-SubCell"/>
</dbReference>
<evidence type="ECO:0000256" key="4">
    <source>
        <dbReference type="ARBA" id="ARBA00022573"/>
    </source>
</evidence>
<dbReference type="Pfam" id="PF02553">
    <property type="entry name" value="CbiN"/>
    <property type="match status" value="1"/>
</dbReference>
<dbReference type="RefSeq" id="WP_338102832.1">
    <property type="nucleotide sequence ID" value="NZ_CP131060.1"/>
</dbReference>
<dbReference type="GO" id="GO:0015087">
    <property type="term" value="F:cobalt ion transmembrane transporter activity"/>
    <property type="evidence" value="ECO:0007669"/>
    <property type="project" value="UniProtKB-UniRule"/>
</dbReference>
<keyword evidence="9 10" id="KW-0170">Cobalt</keyword>
<feature type="transmembrane region" description="Helical" evidence="10">
    <location>
        <begin position="66"/>
        <end position="89"/>
    </location>
</feature>
<accession>A0AA96V1K6</accession>
<dbReference type="NCBIfam" id="NF002780">
    <property type="entry name" value="PRK02898.1"/>
    <property type="match status" value="1"/>
</dbReference>
<keyword evidence="2 10" id="KW-0813">Transport</keyword>
<comment type="pathway">
    <text evidence="10">Cofactor biosynthesis; adenosylcobalamin biosynthesis.</text>
</comment>
<keyword evidence="12" id="KW-1185">Reference proteome</keyword>
<keyword evidence="3 10" id="KW-1003">Cell membrane</keyword>
<dbReference type="PANTHER" id="PTHR38662:SF1">
    <property type="entry name" value="COBALT TRANSPORT PROTEIN CBIN"/>
    <property type="match status" value="1"/>
</dbReference>
<protein>
    <recommendedName>
        <fullName evidence="10">Cobalt transport protein CbiN</fullName>
    </recommendedName>
    <alternativeName>
        <fullName evidence="10">Energy-coupling factor transporter probable substrate-capture protein CbiN</fullName>
        <shortName evidence="10">ECF transporter S component CbiN</shortName>
    </alternativeName>
</protein>
<dbReference type="HAMAP" id="MF_00330">
    <property type="entry name" value="CbiN"/>
    <property type="match status" value="1"/>
</dbReference>
<organism evidence="11 12">
    <name type="scientific">Methanolapillus millepedarum</name>
    <dbReference type="NCBI Taxonomy" id="3028296"/>
    <lineage>
        <taxon>Archaea</taxon>
        <taxon>Methanobacteriati</taxon>
        <taxon>Methanobacteriota</taxon>
        <taxon>Stenosarchaea group</taxon>
        <taxon>Methanomicrobia</taxon>
        <taxon>Methanosarcinales</taxon>
        <taxon>Methanosarcinaceae</taxon>
        <taxon>Methanolapillus</taxon>
    </lineage>
</organism>
<sequence>MKFKVEYLLVLIILILAVFFLYQTLNSDSEFSGADGDAEDLIYELHPDYEPIAQPLWEPPGGETESLLFCLQGAIGALIIGWFFGYYYAMSKVKKNNKPAKDT</sequence>
<gene>
    <name evidence="10 11" type="primary">cbiN</name>
    <name evidence="11" type="ORF">MsAc7_02840</name>
</gene>
<comment type="subunit">
    <text evidence="10">Forms an energy-coupling factor (ECF) transporter complex composed of an ATP-binding protein (A component, CbiO), a transmembrane protein (T component, CbiQ) and 2 possible substrate-capture proteins (S components, CbiM and CbiN) of unknown stoichimetry.</text>
</comment>
<feature type="transmembrane region" description="Helical" evidence="10">
    <location>
        <begin position="7"/>
        <end position="25"/>
    </location>
</feature>
<evidence type="ECO:0000256" key="10">
    <source>
        <dbReference type="HAMAP-Rule" id="MF_00330"/>
    </source>
</evidence>
<reference evidence="11 12" key="1">
    <citation type="submission" date="2023-07" db="EMBL/GenBank/DDBJ databases">
        <title>Closed genoem sequence of Methanosarcinaceae archaeon Ac7.</title>
        <authorList>
            <person name="Poehlein A."/>
            <person name="Protasov E."/>
            <person name="Platt K."/>
            <person name="Reeh H."/>
            <person name="Daniel R."/>
            <person name="Brune A."/>
        </authorList>
    </citation>
    <scope>NUCLEOTIDE SEQUENCE [LARGE SCALE GENOMIC DNA]</scope>
    <source>
        <strain evidence="11 12">Ac7</strain>
    </source>
</reference>
<name>A0AA96V1K6_9EURY</name>
<keyword evidence="5 10" id="KW-0812">Transmembrane</keyword>
<evidence type="ECO:0000313" key="12">
    <source>
        <dbReference type="Proteomes" id="UP001303587"/>
    </source>
</evidence>
<dbReference type="InterPro" id="IPR003705">
    <property type="entry name" value="CbiN"/>
</dbReference>
<evidence type="ECO:0000256" key="1">
    <source>
        <dbReference type="ARBA" id="ARBA00022426"/>
    </source>
</evidence>
<dbReference type="Proteomes" id="UP001303587">
    <property type="component" value="Chromosome"/>
</dbReference>
<dbReference type="EMBL" id="CP131060">
    <property type="protein sequence ID" value="WNY24759.1"/>
    <property type="molecule type" value="Genomic_DNA"/>
</dbReference>
<evidence type="ECO:0000256" key="6">
    <source>
        <dbReference type="ARBA" id="ARBA00022989"/>
    </source>
</evidence>
<dbReference type="GO" id="GO:0009236">
    <property type="term" value="P:cobalamin biosynthetic process"/>
    <property type="evidence" value="ECO:0007669"/>
    <property type="project" value="UniProtKB-UniRule"/>
</dbReference>
<evidence type="ECO:0000313" key="11">
    <source>
        <dbReference type="EMBL" id="WNY24759.1"/>
    </source>
</evidence>
<keyword evidence="1 10" id="KW-0171">Cobalt transport</keyword>
<comment type="subcellular location">
    <subcellularLocation>
        <location evidence="10">Cell membrane</location>
        <topology evidence="10">Multi-pass membrane protein</topology>
    </subcellularLocation>
</comment>
<keyword evidence="7 10" id="KW-0406">Ion transport</keyword>
<evidence type="ECO:0000256" key="2">
    <source>
        <dbReference type="ARBA" id="ARBA00022448"/>
    </source>
</evidence>
<dbReference type="AlphaFoldDB" id="A0AA96V1K6"/>
<dbReference type="GeneID" id="89229409"/>
<comment type="similarity">
    <text evidence="10">Belongs to the CbiN family.</text>
</comment>
<evidence type="ECO:0000256" key="8">
    <source>
        <dbReference type="ARBA" id="ARBA00023136"/>
    </source>
</evidence>